<dbReference type="InterPro" id="IPR036737">
    <property type="entry name" value="OmpA-like_sf"/>
</dbReference>
<feature type="signal peptide" evidence="2">
    <location>
        <begin position="1"/>
        <end position="18"/>
    </location>
</feature>
<comment type="caution">
    <text evidence="4">The sequence shown here is derived from an EMBL/GenBank/DDBJ whole genome shotgun (WGS) entry which is preliminary data.</text>
</comment>
<keyword evidence="2" id="KW-0732">Signal</keyword>
<evidence type="ECO:0000256" key="2">
    <source>
        <dbReference type="SAM" id="SignalP"/>
    </source>
</evidence>
<evidence type="ECO:0000313" key="5">
    <source>
        <dbReference type="Proteomes" id="UP000249518"/>
    </source>
</evidence>
<dbReference type="InterPro" id="IPR050330">
    <property type="entry name" value="Bact_OuterMem_StrucFunc"/>
</dbReference>
<dbReference type="CDD" id="cd07185">
    <property type="entry name" value="OmpA_C-like"/>
    <property type="match status" value="1"/>
</dbReference>
<feature type="chain" id="PRO_5016450252" evidence="2">
    <location>
        <begin position="19"/>
        <end position="278"/>
    </location>
</feature>
<keyword evidence="1" id="KW-0472">Membrane</keyword>
<dbReference type="PANTHER" id="PTHR30329">
    <property type="entry name" value="STATOR ELEMENT OF FLAGELLAR MOTOR COMPLEX"/>
    <property type="match status" value="1"/>
</dbReference>
<reference evidence="4 5" key="1">
    <citation type="submission" date="2018-06" db="EMBL/GenBank/DDBJ databases">
        <title>Genomic Encyclopedia of Type Strains, Phase III (KMG-III): the genomes of soil and plant-associated and newly described type strains.</title>
        <authorList>
            <person name="Whitman W."/>
        </authorList>
    </citation>
    <scope>NUCLEOTIDE SEQUENCE [LARGE SCALE GENOMIC DNA]</scope>
    <source>
        <strain evidence="4 5">CGMCC 1.12504</strain>
    </source>
</reference>
<name>A0A328WRT3_9FLAO</name>
<dbReference type="Gene3D" id="3.30.1330.60">
    <property type="entry name" value="OmpA-like domain"/>
    <property type="match status" value="2"/>
</dbReference>
<dbReference type="RefSeq" id="WP_112087229.1">
    <property type="nucleotide sequence ID" value="NZ_QLSV01000017.1"/>
</dbReference>
<organism evidence="4 5">
    <name type="scientific">Flavobacterium lacus</name>
    <dbReference type="NCBI Taxonomy" id="1353778"/>
    <lineage>
        <taxon>Bacteria</taxon>
        <taxon>Pseudomonadati</taxon>
        <taxon>Bacteroidota</taxon>
        <taxon>Flavobacteriia</taxon>
        <taxon>Flavobacteriales</taxon>
        <taxon>Flavobacteriaceae</taxon>
        <taxon>Flavobacterium</taxon>
    </lineage>
</organism>
<dbReference type="PANTHER" id="PTHR30329:SF21">
    <property type="entry name" value="LIPOPROTEIN YIAD-RELATED"/>
    <property type="match status" value="1"/>
</dbReference>
<protein>
    <submittedName>
        <fullName evidence="4">OmpA family protein</fullName>
    </submittedName>
</protein>
<dbReference type="InterPro" id="IPR006665">
    <property type="entry name" value="OmpA-like"/>
</dbReference>
<dbReference type="Proteomes" id="UP000249518">
    <property type="component" value="Unassembled WGS sequence"/>
</dbReference>
<dbReference type="AlphaFoldDB" id="A0A328WRT3"/>
<accession>A0A328WRT3</accession>
<gene>
    <name evidence="4" type="ORF">B0I10_11751</name>
</gene>
<feature type="domain" description="OmpA-like" evidence="3">
    <location>
        <begin position="161"/>
        <end position="278"/>
    </location>
</feature>
<keyword evidence="5" id="KW-1185">Reference proteome</keyword>
<dbReference type="OrthoDB" id="9782229at2"/>
<dbReference type="EMBL" id="QLSV01000017">
    <property type="protein sequence ID" value="RAR46554.1"/>
    <property type="molecule type" value="Genomic_DNA"/>
</dbReference>
<proteinExistence type="predicted"/>
<dbReference type="SUPFAM" id="SSF103088">
    <property type="entry name" value="OmpA-like"/>
    <property type="match status" value="2"/>
</dbReference>
<evidence type="ECO:0000259" key="3">
    <source>
        <dbReference type="PROSITE" id="PS51123"/>
    </source>
</evidence>
<evidence type="ECO:0000313" key="4">
    <source>
        <dbReference type="EMBL" id="RAR46554.1"/>
    </source>
</evidence>
<sequence>MKSIIHLLLVLFVVPLSAQEKLDVFFDFNKSNPNSNSIEVLNQWIKQNATAEVYKMEGYCDTVDSKTYNLKLAERRIHTIEAILKLNKIKVSDKVERIPFGEDFNFSLNQDENRKVSFMYRILDEPIIETLLTIEEKSKEESTVEKIEKERISLLDKFEKAKIGDRIVINNIHFQFNSEIIIPESEPLVEQLLFVMELNPDLEIKVLGHICCNPDPKDTKLSYRRALKIFNYLRDNGIQLRRLAYKGFGSNEPVYPIPEKNEEEKIVNRRVEIEIVRK</sequence>
<evidence type="ECO:0000256" key="1">
    <source>
        <dbReference type="PROSITE-ProRule" id="PRU00473"/>
    </source>
</evidence>
<dbReference type="GO" id="GO:0016020">
    <property type="term" value="C:membrane"/>
    <property type="evidence" value="ECO:0007669"/>
    <property type="project" value="UniProtKB-UniRule"/>
</dbReference>
<dbReference type="PROSITE" id="PS51123">
    <property type="entry name" value="OMPA_2"/>
    <property type="match status" value="1"/>
</dbReference>
<dbReference type="Pfam" id="PF00691">
    <property type="entry name" value="OmpA"/>
    <property type="match status" value="1"/>
</dbReference>